<comment type="caution">
    <text evidence="1">The sequence shown here is derived from an EMBL/GenBank/DDBJ whole genome shotgun (WGS) entry which is preliminary data.</text>
</comment>
<proteinExistence type="predicted"/>
<name>A0A1E3W8N5_9HYPH</name>
<evidence type="ECO:0000313" key="2">
    <source>
        <dbReference type="Proteomes" id="UP000095042"/>
    </source>
</evidence>
<organism evidence="1 2">
    <name type="scientific">Methyloceanibacter marginalis</name>
    <dbReference type="NCBI Taxonomy" id="1774971"/>
    <lineage>
        <taxon>Bacteria</taxon>
        <taxon>Pseudomonadati</taxon>
        <taxon>Pseudomonadota</taxon>
        <taxon>Alphaproteobacteria</taxon>
        <taxon>Hyphomicrobiales</taxon>
        <taxon>Hyphomicrobiaceae</taxon>
        <taxon>Methyloceanibacter</taxon>
    </lineage>
</organism>
<reference evidence="1 2" key="1">
    <citation type="journal article" date="2016" name="Environ. Microbiol.">
        <title>New Methyloceanibacter diversity from North Sea sediments includes methanotroph containing solely the soluble methane monooxygenase.</title>
        <authorList>
            <person name="Vekeman B."/>
            <person name="Kerckhof F.M."/>
            <person name="Cremers G."/>
            <person name="de Vos P."/>
            <person name="Vandamme P."/>
            <person name="Boon N."/>
            <person name="Op den Camp H.J."/>
            <person name="Heylen K."/>
        </authorList>
    </citation>
    <scope>NUCLEOTIDE SEQUENCE [LARGE SCALE GENOMIC DNA]</scope>
    <source>
        <strain evidence="1 2">R-67177</strain>
    </source>
</reference>
<protein>
    <submittedName>
        <fullName evidence="1">Uncharacterized protein</fullName>
    </submittedName>
</protein>
<keyword evidence="2" id="KW-1185">Reference proteome</keyword>
<dbReference type="EMBL" id="LPWD01000379">
    <property type="protein sequence ID" value="ODS02188.1"/>
    <property type="molecule type" value="Genomic_DNA"/>
</dbReference>
<sequence length="169" mass="18010">MRALGLVIAAAGLALAPAAQRPDVLIEREGATAALRGSRGDLIFPPATAATYSVENWLLADGDDRDADALPETSAFRCDPLGCIGRVKGKTVALVREVGALEEDCRVADIVVAPFTVGKHCRAARVIVDRLMLKEKGAHALYIEGLSIRTETVAKARGNRPWAKPIENK</sequence>
<dbReference type="AlphaFoldDB" id="A0A1E3W8N5"/>
<dbReference type="Proteomes" id="UP000095042">
    <property type="component" value="Unassembled WGS sequence"/>
</dbReference>
<evidence type="ECO:0000313" key="1">
    <source>
        <dbReference type="EMBL" id="ODS02188.1"/>
    </source>
</evidence>
<dbReference type="RefSeq" id="WP_069624618.1">
    <property type="nucleotide sequence ID" value="NZ_LPWD01000379.1"/>
</dbReference>
<accession>A0A1E3W8N5</accession>
<dbReference type="OrthoDB" id="9790149at2"/>
<gene>
    <name evidence="1" type="ORF">AUC71_02070</name>
</gene>